<dbReference type="SUPFAM" id="SSF52402">
    <property type="entry name" value="Adenine nucleotide alpha hydrolases-like"/>
    <property type="match status" value="2"/>
</dbReference>
<gene>
    <name evidence="2" type="ORF">GCM10022393_10870</name>
</gene>
<accession>A0ABP7XDA5</accession>
<reference evidence="3" key="1">
    <citation type="journal article" date="2019" name="Int. J. Syst. Evol. Microbiol.">
        <title>The Global Catalogue of Microorganisms (GCM) 10K type strain sequencing project: providing services to taxonomists for standard genome sequencing and annotation.</title>
        <authorList>
            <consortium name="The Broad Institute Genomics Platform"/>
            <consortium name="The Broad Institute Genome Sequencing Center for Infectious Disease"/>
            <person name="Wu L."/>
            <person name="Ma J."/>
        </authorList>
    </citation>
    <scope>NUCLEOTIDE SEQUENCE [LARGE SCALE GENOMIC DNA]</scope>
    <source>
        <strain evidence="3">JCM 17106</strain>
    </source>
</reference>
<dbReference type="Pfam" id="PF00582">
    <property type="entry name" value="Usp"/>
    <property type="match status" value="1"/>
</dbReference>
<dbReference type="InterPro" id="IPR006016">
    <property type="entry name" value="UspA"/>
</dbReference>
<feature type="domain" description="UspA" evidence="1">
    <location>
        <begin position="2"/>
        <end position="148"/>
    </location>
</feature>
<name>A0ABP7XDA5_9FLAO</name>
<proteinExistence type="predicted"/>
<comment type="caution">
    <text evidence="2">The sequence shown here is derived from an EMBL/GenBank/DDBJ whole genome shotgun (WGS) entry which is preliminary data.</text>
</comment>
<sequence>MKKKILVPTDFSKNAWNALTYATKLYKNESCDFYILHAFHATGYALESMMVPEPGEKFYEIAREASEKGLAKIMTQVSLLEENENHRFHTISSFSGLLEAIKNTIERVDIEMVIMGTKGTTNSSDVIYGTNTILVMEKSRNCPVMAIPEGVSYKEPKEIVFPTDYRMNIKRRELQYVIELARISNATVCILYMSKGDELDREQKENKKLLEEYFDGLEYSFHTLHDVDVKSGLSSFVESRGSDLITFINKKHSFFGSIFSRPMVKNLGYYSKVPVLALHDLRN</sequence>
<evidence type="ECO:0000313" key="2">
    <source>
        <dbReference type="EMBL" id="GAA4112419.1"/>
    </source>
</evidence>
<evidence type="ECO:0000313" key="3">
    <source>
        <dbReference type="Proteomes" id="UP001500459"/>
    </source>
</evidence>
<dbReference type="RefSeq" id="WP_344925431.1">
    <property type="nucleotide sequence ID" value="NZ_BAABCW010000003.1"/>
</dbReference>
<keyword evidence="3" id="KW-1185">Reference proteome</keyword>
<dbReference type="Gene3D" id="3.40.50.620">
    <property type="entry name" value="HUPs"/>
    <property type="match status" value="2"/>
</dbReference>
<dbReference type="Proteomes" id="UP001500459">
    <property type="component" value="Unassembled WGS sequence"/>
</dbReference>
<organism evidence="2 3">
    <name type="scientific">Aquimarina addita</name>
    <dbReference type="NCBI Taxonomy" id="870485"/>
    <lineage>
        <taxon>Bacteria</taxon>
        <taxon>Pseudomonadati</taxon>
        <taxon>Bacteroidota</taxon>
        <taxon>Flavobacteriia</taxon>
        <taxon>Flavobacteriales</taxon>
        <taxon>Flavobacteriaceae</taxon>
        <taxon>Aquimarina</taxon>
    </lineage>
</organism>
<dbReference type="EMBL" id="BAABCW010000003">
    <property type="protein sequence ID" value="GAA4112419.1"/>
    <property type="molecule type" value="Genomic_DNA"/>
</dbReference>
<evidence type="ECO:0000259" key="1">
    <source>
        <dbReference type="Pfam" id="PF00582"/>
    </source>
</evidence>
<dbReference type="CDD" id="cd00293">
    <property type="entry name" value="USP-like"/>
    <property type="match status" value="1"/>
</dbReference>
<protein>
    <submittedName>
        <fullName evidence="2">Universal stress protein</fullName>
    </submittedName>
</protein>
<dbReference type="InterPro" id="IPR014729">
    <property type="entry name" value="Rossmann-like_a/b/a_fold"/>
</dbReference>